<dbReference type="InterPro" id="IPR051621">
    <property type="entry name" value="T2SS_protein_J"/>
</dbReference>
<keyword evidence="3 6" id="KW-0812">Transmembrane</keyword>
<comment type="subcellular location">
    <subcellularLocation>
        <location evidence="1">Membrane</location>
        <topology evidence="1">Single-pass membrane protein</topology>
    </subcellularLocation>
</comment>
<evidence type="ECO:0000313" key="8">
    <source>
        <dbReference type="Proteomes" id="UP001595384"/>
    </source>
</evidence>
<sequence length="217" mass="24126">MLIRSVNCHGFTLLELMIALALGSMVIGSLGAFFVQLERSTQSQQRQLQLHQQTQSILTTISQELGRAGYQRHTGGVATFLGSQRSVKVSSQGDELGIVYQLPNSQSSPDYVHLVYRYQASDQQLVLCDHLASSRLSFRDVRRSTRSTPCYQVVDTQQYRITHWQVTSQLYRSAVGSVIQQVAIETTLQESGDDGRTESQRMTRLVINGGNGGSDEP</sequence>
<dbReference type="PANTHER" id="PTHR39583:SF3">
    <property type="entry name" value="PREPILIN PEPTIDASE-DEPENDENT PROTEIN B"/>
    <property type="match status" value="1"/>
</dbReference>
<keyword evidence="2" id="KW-0488">Methylation</keyword>
<evidence type="ECO:0000256" key="2">
    <source>
        <dbReference type="ARBA" id="ARBA00022481"/>
    </source>
</evidence>
<proteinExistence type="predicted"/>
<comment type="caution">
    <text evidence="7">The sequence shown here is derived from an EMBL/GenBank/DDBJ whole genome shotgun (WGS) entry which is preliminary data.</text>
</comment>
<dbReference type="RefSeq" id="WP_123016579.1">
    <property type="nucleotide sequence ID" value="NZ_AP024911.1"/>
</dbReference>
<keyword evidence="8" id="KW-1185">Reference proteome</keyword>
<organism evidence="7 8">
    <name type="scientific">Vibrio zhugei</name>
    <dbReference type="NCBI Taxonomy" id="2479546"/>
    <lineage>
        <taxon>Bacteria</taxon>
        <taxon>Pseudomonadati</taxon>
        <taxon>Pseudomonadota</taxon>
        <taxon>Gammaproteobacteria</taxon>
        <taxon>Vibrionales</taxon>
        <taxon>Vibrionaceae</taxon>
        <taxon>Vibrio</taxon>
    </lineage>
</organism>
<name>A0ABV7C8C6_9VIBR</name>
<accession>A0ABV7C8C6</accession>
<dbReference type="PANTHER" id="PTHR39583">
    <property type="entry name" value="TYPE II SECRETION SYSTEM PROTEIN J-RELATED"/>
    <property type="match status" value="1"/>
</dbReference>
<gene>
    <name evidence="7" type="ORF">ACFODT_04525</name>
</gene>
<evidence type="ECO:0000256" key="4">
    <source>
        <dbReference type="ARBA" id="ARBA00022989"/>
    </source>
</evidence>
<dbReference type="EMBL" id="JBHRSE010000032">
    <property type="protein sequence ID" value="MFC3023088.1"/>
    <property type="molecule type" value="Genomic_DNA"/>
</dbReference>
<keyword evidence="5 6" id="KW-0472">Membrane</keyword>
<dbReference type="Pfam" id="PF07963">
    <property type="entry name" value="N_methyl"/>
    <property type="match status" value="1"/>
</dbReference>
<feature type="transmembrane region" description="Helical" evidence="6">
    <location>
        <begin position="12"/>
        <end position="35"/>
    </location>
</feature>
<evidence type="ECO:0000256" key="6">
    <source>
        <dbReference type="SAM" id="Phobius"/>
    </source>
</evidence>
<protein>
    <submittedName>
        <fullName evidence="7">Type II secretion system protein J</fullName>
    </submittedName>
</protein>
<dbReference type="Proteomes" id="UP001595384">
    <property type="component" value="Unassembled WGS sequence"/>
</dbReference>
<dbReference type="NCBIfam" id="TIGR02532">
    <property type="entry name" value="IV_pilin_GFxxxE"/>
    <property type="match status" value="1"/>
</dbReference>
<evidence type="ECO:0000256" key="5">
    <source>
        <dbReference type="ARBA" id="ARBA00023136"/>
    </source>
</evidence>
<dbReference type="InterPro" id="IPR012902">
    <property type="entry name" value="N_methyl_site"/>
</dbReference>
<evidence type="ECO:0000313" key="7">
    <source>
        <dbReference type="EMBL" id="MFC3023088.1"/>
    </source>
</evidence>
<reference evidence="8" key="1">
    <citation type="journal article" date="2019" name="Int. J. Syst. Evol. Microbiol.">
        <title>The Global Catalogue of Microorganisms (GCM) 10K type strain sequencing project: providing services to taxonomists for standard genome sequencing and annotation.</title>
        <authorList>
            <consortium name="The Broad Institute Genomics Platform"/>
            <consortium name="The Broad Institute Genome Sequencing Center for Infectious Disease"/>
            <person name="Wu L."/>
            <person name="Ma J."/>
        </authorList>
    </citation>
    <scope>NUCLEOTIDE SEQUENCE [LARGE SCALE GENOMIC DNA]</scope>
    <source>
        <strain evidence="8">KCTC 62784</strain>
    </source>
</reference>
<keyword evidence="4 6" id="KW-1133">Transmembrane helix</keyword>
<evidence type="ECO:0000256" key="3">
    <source>
        <dbReference type="ARBA" id="ARBA00022692"/>
    </source>
</evidence>
<evidence type="ECO:0000256" key="1">
    <source>
        <dbReference type="ARBA" id="ARBA00004167"/>
    </source>
</evidence>